<dbReference type="EMBL" id="CADCXU010006763">
    <property type="protein sequence ID" value="CAA9998309.1"/>
    <property type="molecule type" value="Genomic_DNA"/>
</dbReference>
<name>A0A6H5G806_9HEMI</name>
<accession>A0A6H5G806</accession>
<gene>
    <name evidence="1" type="ORF">NTEN_LOCUS4592</name>
</gene>
<keyword evidence="2" id="KW-1185">Reference proteome</keyword>
<proteinExistence type="predicted"/>
<dbReference type="AlphaFoldDB" id="A0A6H5G806"/>
<feature type="non-terminal residue" evidence="1">
    <location>
        <position position="61"/>
    </location>
</feature>
<dbReference type="Proteomes" id="UP000479000">
    <property type="component" value="Unassembled WGS sequence"/>
</dbReference>
<evidence type="ECO:0000313" key="1">
    <source>
        <dbReference type="EMBL" id="CAA9998309.1"/>
    </source>
</evidence>
<evidence type="ECO:0000313" key="2">
    <source>
        <dbReference type="Proteomes" id="UP000479000"/>
    </source>
</evidence>
<organism evidence="1 2">
    <name type="scientific">Nesidiocoris tenuis</name>
    <dbReference type="NCBI Taxonomy" id="355587"/>
    <lineage>
        <taxon>Eukaryota</taxon>
        <taxon>Metazoa</taxon>
        <taxon>Ecdysozoa</taxon>
        <taxon>Arthropoda</taxon>
        <taxon>Hexapoda</taxon>
        <taxon>Insecta</taxon>
        <taxon>Pterygota</taxon>
        <taxon>Neoptera</taxon>
        <taxon>Paraneoptera</taxon>
        <taxon>Hemiptera</taxon>
        <taxon>Heteroptera</taxon>
        <taxon>Panheteroptera</taxon>
        <taxon>Cimicomorpha</taxon>
        <taxon>Miridae</taxon>
        <taxon>Dicyphina</taxon>
        <taxon>Nesidiocoris</taxon>
    </lineage>
</organism>
<sequence>MAVCRTRIAQEKGCQSNKPTSYHTSLGFTAIIFPQGPVTFSGTGFDTHISGREARIAVRES</sequence>
<protein>
    <submittedName>
        <fullName evidence="1">Uncharacterized protein</fullName>
    </submittedName>
</protein>
<reference evidence="1 2" key="1">
    <citation type="submission" date="2020-02" db="EMBL/GenBank/DDBJ databases">
        <authorList>
            <person name="Ferguson B K."/>
        </authorList>
    </citation>
    <scope>NUCLEOTIDE SEQUENCE [LARGE SCALE GENOMIC DNA]</scope>
</reference>